<dbReference type="PANTHER" id="PTHR21327:SF18">
    <property type="entry name" value="3,4-DIHYDROXY-2-BUTANONE 4-PHOSPHATE SYNTHASE"/>
    <property type="match status" value="1"/>
</dbReference>
<evidence type="ECO:0000256" key="6">
    <source>
        <dbReference type="ARBA" id="ARBA00022741"/>
    </source>
</evidence>
<comment type="cofactor">
    <cofactor evidence="1">
        <name>Zn(2+)</name>
        <dbReference type="ChEBI" id="CHEBI:29105"/>
    </cofactor>
</comment>
<dbReference type="InterPro" id="IPR032677">
    <property type="entry name" value="GTP_cyclohydro_II"/>
</dbReference>
<evidence type="ECO:0000256" key="10">
    <source>
        <dbReference type="ARBA" id="ARBA00049295"/>
    </source>
</evidence>
<evidence type="ECO:0000256" key="5">
    <source>
        <dbReference type="ARBA" id="ARBA00022723"/>
    </source>
</evidence>
<keyword evidence="8" id="KW-0862">Zinc</keyword>
<evidence type="ECO:0000256" key="4">
    <source>
        <dbReference type="ARBA" id="ARBA00022619"/>
    </source>
</evidence>
<comment type="catalytic activity">
    <reaction evidence="10">
        <text>GTP + 4 H2O = 2,5-diamino-6-hydroxy-4-(5-phosphoribosylamino)-pyrimidine + formate + 2 phosphate + 3 H(+)</text>
        <dbReference type="Rhea" id="RHEA:23704"/>
        <dbReference type="ChEBI" id="CHEBI:15377"/>
        <dbReference type="ChEBI" id="CHEBI:15378"/>
        <dbReference type="ChEBI" id="CHEBI:15740"/>
        <dbReference type="ChEBI" id="CHEBI:37565"/>
        <dbReference type="ChEBI" id="CHEBI:43474"/>
        <dbReference type="ChEBI" id="CHEBI:58614"/>
        <dbReference type="EC" id="3.5.4.25"/>
    </reaction>
</comment>
<evidence type="ECO:0000313" key="12">
    <source>
        <dbReference type="EMBL" id="MDQ0177485.1"/>
    </source>
</evidence>
<dbReference type="InterPro" id="IPR036144">
    <property type="entry name" value="RibA-like_sf"/>
</dbReference>
<dbReference type="PANTHER" id="PTHR21327">
    <property type="entry name" value="GTP CYCLOHYDROLASE II-RELATED"/>
    <property type="match status" value="1"/>
</dbReference>
<dbReference type="Proteomes" id="UP001223586">
    <property type="component" value="Unassembled WGS sequence"/>
</dbReference>
<protein>
    <recommendedName>
        <fullName evidence="3">GTP cyclohydrolase II</fullName>
        <ecNumber evidence="3">3.5.4.25</ecNumber>
    </recommendedName>
</protein>
<name>A0ABT9WW78_9BACI</name>
<reference evidence="12 13" key="1">
    <citation type="submission" date="2023-07" db="EMBL/GenBank/DDBJ databases">
        <title>Genomic Encyclopedia of Type Strains, Phase IV (KMG-IV): sequencing the most valuable type-strain genomes for metagenomic binning, comparative biology and taxonomic classification.</title>
        <authorList>
            <person name="Goeker M."/>
        </authorList>
    </citation>
    <scope>NUCLEOTIDE SEQUENCE [LARGE SCALE GENOMIC DNA]</scope>
    <source>
        <strain evidence="12 13">DSM 23837</strain>
    </source>
</reference>
<evidence type="ECO:0000256" key="9">
    <source>
        <dbReference type="ARBA" id="ARBA00023134"/>
    </source>
</evidence>
<feature type="domain" description="GTP cyclohydrolase II" evidence="11">
    <location>
        <begin position="88"/>
        <end position="223"/>
    </location>
</feature>
<keyword evidence="4" id="KW-0686">Riboflavin biosynthesis</keyword>
<dbReference type="Gene3D" id="3.40.50.10990">
    <property type="entry name" value="GTP cyclohydrolase II"/>
    <property type="match status" value="1"/>
</dbReference>
<dbReference type="EMBL" id="JAUSTT010000023">
    <property type="protein sequence ID" value="MDQ0177485.1"/>
    <property type="molecule type" value="Genomic_DNA"/>
</dbReference>
<comment type="caution">
    <text evidence="12">The sequence shown here is derived from an EMBL/GenBank/DDBJ whole genome shotgun (WGS) entry which is preliminary data.</text>
</comment>
<keyword evidence="9" id="KW-0342">GTP-binding</keyword>
<evidence type="ECO:0000259" key="11">
    <source>
        <dbReference type="Pfam" id="PF00925"/>
    </source>
</evidence>
<keyword evidence="5" id="KW-0479">Metal-binding</keyword>
<keyword evidence="6" id="KW-0547">Nucleotide-binding</keyword>
<dbReference type="EC" id="3.5.4.25" evidence="3"/>
<evidence type="ECO:0000256" key="7">
    <source>
        <dbReference type="ARBA" id="ARBA00022801"/>
    </source>
</evidence>
<dbReference type="Pfam" id="PF00925">
    <property type="entry name" value="GTP_cyclohydro2"/>
    <property type="match status" value="1"/>
</dbReference>
<dbReference type="RefSeq" id="WP_307231513.1">
    <property type="nucleotide sequence ID" value="NZ_JAUSTT010000023.1"/>
</dbReference>
<dbReference type="InterPro" id="IPR000926">
    <property type="entry name" value="RibA"/>
</dbReference>
<evidence type="ECO:0000313" key="13">
    <source>
        <dbReference type="Proteomes" id="UP001223586"/>
    </source>
</evidence>
<gene>
    <name evidence="12" type="ORF">J2S08_003365</name>
</gene>
<sequence length="247" mass="28675">MKTETLKKMHLIGTIDLAEKIQIVEKEGIKLIVSGPASLPIEIKEKTYMFQWYTWFKLPYHLRHLKKEEFLRNVKILDSSIQYSSLFIFGDFAHSPSAVIRFHSICHTGDIFHSQKCDCGYQLNRSLEKVIDYSCGALFYLANQEGRGIGLFYKNLAYILQEKGFDTVEANHQLGFNDDSRTYEEAILLLKHFRDKPVDIMTNNPSKIDSLMNSGIKIKNTIPIWSNSNEYNENYLKTKRLKNGHIK</sequence>
<comment type="pathway">
    <text evidence="2">Cofactor biosynthesis; riboflavin biosynthesis; 5-amino-6-(D-ribitylamino)uracil from GTP: step 1/4.</text>
</comment>
<evidence type="ECO:0000256" key="8">
    <source>
        <dbReference type="ARBA" id="ARBA00022833"/>
    </source>
</evidence>
<accession>A0ABT9WW78</accession>
<evidence type="ECO:0000256" key="3">
    <source>
        <dbReference type="ARBA" id="ARBA00012762"/>
    </source>
</evidence>
<organism evidence="12 13">
    <name type="scientific">Bacillus chungangensis</name>
    <dbReference type="NCBI Taxonomy" id="587633"/>
    <lineage>
        <taxon>Bacteria</taxon>
        <taxon>Bacillati</taxon>
        <taxon>Bacillota</taxon>
        <taxon>Bacilli</taxon>
        <taxon>Bacillales</taxon>
        <taxon>Bacillaceae</taxon>
        <taxon>Bacillus</taxon>
    </lineage>
</organism>
<keyword evidence="13" id="KW-1185">Reference proteome</keyword>
<dbReference type="GO" id="GO:0003935">
    <property type="term" value="F:GTP cyclohydrolase II activity"/>
    <property type="evidence" value="ECO:0007669"/>
    <property type="project" value="UniProtKB-EC"/>
</dbReference>
<dbReference type="NCBIfam" id="NF001591">
    <property type="entry name" value="PRK00393.1"/>
    <property type="match status" value="1"/>
</dbReference>
<dbReference type="SUPFAM" id="SSF142695">
    <property type="entry name" value="RibA-like"/>
    <property type="match status" value="1"/>
</dbReference>
<evidence type="ECO:0000256" key="1">
    <source>
        <dbReference type="ARBA" id="ARBA00001947"/>
    </source>
</evidence>
<proteinExistence type="predicted"/>
<evidence type="ECO:0000256" key="2">
    <source>
        <dbReference type="ARBA" id="ARBA00004853"/>
    </source>
</evidence>
<keyword evidence="7 12" id="KW-0378">Hydrolase</keyword>
<dbReference type="CDD" id="cd00641">
    <property type="entry name" value="GTP_cyclohydro2"/>
    <property type="match status" value="1"/>
</dbReference>